<keyword evidence="9 12" id="KW-0201">Cytochrome c-type biogenesis</keyword>
<evidence type="ECO:0000256" key="1">
    <source>
        <dbReference type="ARBA" id="ARBA00002442"/>
    </source>
</evidence>
<evidence type="ECO:0000256" key="2">
    <source>
        <dbReference type="ARBA" id="ARBA00004429"/>
    </source>
</evidence>
<protein>
    <recommendedName>
        <fullName evidence="4 12">Heme exporter protein B</fullName>
    </recommendedName>
</protein>
<feature type="transmembrane region" description="Helical" evidence="13">
    <location>
        <begin position="133"/>
        <end position="160"/>
    </location>
</feature>
<accession>A0A432W8A8</accession>
<organism evidence="14 15">
    <name type="scientific">Aliidiomarina minuta</name>
    <dbReference type="NCBI Taxonomy" id="880057"/>
    <lineage>
        <taxon>Bacteria</taxon>
        <taxon>Pseudomonadati</taxon>
        <taxon>Pseudomonadota</taxon>
        <taxon>Gammaproteobacteria</taxon>
        <taxon>Alteromonadales</taxon>
        <taxon>Idiomarinaceae</taxon>
        <taxon>Aliidiomarina</taxon>
    </lineage>
</organism>
<feature type="transmembrane region" description="Helical" evidence="13">
    <location>
        <begin position="200"/>
        <end position="223"/>
    </location>
</feature>
<dbReference type="EMBL" id="PIPL01000001">
    <property type="protein sequence ID" value="RUO26357.1"/>
    <property type="molecule type" value="Genomic_DNA"/>
</dbReference>
<evidence type="ECO:0000256" key="5">
    <source>
        <dbReference type="ARBA" id="ARBA00022448"/>
    </source>
</evidence>
<evidence type="ECO:0000256" key="13">
    <source>
        <dbReference type="SAM" id="Phobius"/>
    </source>
</evidence>
<feature type="transmembrane region" description="Helical" evidence="13">
    <location>
        <begin position="53"/>
        <end position="74"/>
    </location>
</feature>
<keyword evidence="10 13" id="KW-1133">Transmembrane helix</keyword>
<dbReference type="RefSeq" id="WP_126803167.1">
    <property type="nucleotide sequence ID" value="NZ_PIPL01000001.1"/>
</dbReference>
<evidence type="ECO:0000256" key="6">
    <source>
        <dbReference type="ARBA" id="ARBA00022475"/>
    </source>
</evidence>
<keyword evidence="7 12" id="KW-0997">Cell inner membrane</keyword>
<evidence type="ECO:0000256" key="8">
    <source>
        <dbReference type="ARBA" id="ARBA00022692"/>
    </source>
</evidence>
<keyword evidence="5 12" id="KW-0813">Transport</keyword>
<comment type="similarity">
    <text evidence="3 12">Belongs to the CcmB/CycW/HelB family.</text>
</comment>
<dbReference type="AlphaFoldDB" id="A0A432W8A8"/>
<dbReference type="PIRSF" id="PIRSF002764">
    <property type="entry name" value="CcmB"/>
    <property type="match status" value="1"/>
</dbReference>
<dbReference type="PANTHER" id="PTHR30070">
    <property type="entry name" value="HEME EXPORTER PROTEIN B"/>
    <property type="match status" value="1"/>
</dbReference>
<dbReference type="GO" id="GO:0005886">
    <property type="term" value="C:plasma membrane"/>
    <property type="evidence" value="ECO:0007669"/>
    <property type="project" value="UniProtKB-SubCell"/>
</dbReference>
<keyword evidence="11 12" id="KW-0472">Membrane</keyword>
<feature type="transmembrane region" description="Helical" evidence="13">
    <location>
        <begin position="29"/>
        <end position="47"/>
    </location>
</feature>
<proteinExistence type="inferred from homology"/>
<dbReference type="GO" id="GO:1903607">
    <property type="term" value="P:cytochrome c biosynthetic process"/>
    <property type="evidence" value="ECO:0007669"/>
    <property type="project" value="TreeGrafter"/>
</dbReference>
<dbReference type="InterPro" id="IPR003544">
    <property type="entry name" value="Cyt_c_biogenesis_CcmB"/>
</dbReference>
<evidence type="ECO:0000256" key="12">
    <source>
        <dbReference type="PIRNR" id="PIRNR002764"/>
    </source>
</evidence>
<dbReference type="Proteomes" id="UP000288293">
    <property type="component" value="Unassembled WGS sequence"/>
</dbReference>
<dbReference type="PRINTS" id="PR01414">
    <property type="entry name" value="CCMBBIOGNSIS"/>
</dbReference>
<dbReference type="PANTHER" id="PTHR30070:SF1">
    <property type="entry name" value="CYTOCHROME C BIOGENESIS B-RELATED"/>
    <property type="match status" value="1"/>
</dbReference>
<dbReference type="Pfam" id="PF03379">
    <property type="entry name" value="CcmB"/>
    <property type="match status" value="1"/>
</dbReference>
<evidence type="ECO:0000256" key="11">
    <source>
        <dbReference type="ARBA" id="ARBA00023136"/>
    </source>
</evidence>
<name>A0A432W8A8_9GAMM</name>
<evidence type="ECO:0000256" key="7">
    <source>
        <dbReference type="ARBA" id="ARBA00022519"/>
    </source>
</evidence>
<evidence type="ECO:0000256" key="4">
    <source>
        <dbReference type="ARBA" id="ARBA00016452"/>
    </source>
</evidence>
<evidence type="ECO:0000256" key="3">
    <source>
        <dbReference type="ARBA" id="ARBA00010544"/>
    </source>
</evidence>
<dbReference type="OrthoDB" id="9799895at2"/>
<dbReference type="NCBIfam" id="TIGR01190">
    <property type="entry name" value="ccmB"/>
    <property type="match status" value="1"/>
</dbReference>
<evidence type="ECO:0000313" key="14">
    <source>
        <dbReference type="EMBL" id="RUO26357.1"/>
    </source>
</evidence>
<feature type="transmembrane region" description="Helical" evidence="13">
    <location>
        <begin position="167"/>
        <end position="188"/>
    </location>
</feature>
<reference evidence="14 15" key="1">
    <citation type="journal article" date="2011" name="Front. Microbiol.">
        <title>Genomic signatures of strain selection and enhancement in Bacillus atrophaeus var. globigii, a historical biowarfare simulant.</title>
        <authorList>
            <person name="Gibbons H.S."/>
            <person name="Broomall S.M."/>
            <person name="McNew L.A."/>
            <person name="Daligault H."/>
            <person name="Chapman C."/>
            <person name="Bruce D."/>
            <person name="Karavis M."/>
            <person name="Krepps M."/>
            <person name="McGregor P.A."/>
            <person name="Hong C."/>
            <person name="Park K.H."/>
            <person name="Akmal A."/>
            <person name="Feldman A."/>
            <person name="Lin J.S."/>
            <person name="Chang W.E."/>
            <person name="Higgs B.W."/>
            <person name="Demirev P."/>
            <person name="Lindquist J."/>
            <person name="Liem A."/>
            <person name="Fochler E."/>
            <person name="Read T.D."/>
            <person name="Tapia R."/>
            <person name="Johnson S."/>
            <person name="Bishop-Lilly K.A."/>
            <person name="Detter C."/>
            <person name="Han C."/>
            <person name="Sozhamannan S."/>
            <person name="Rosenzweig C.N."/>
            <person name="Skowronski E.W."/>
        </authorList>
    </citation>
    <scope>NUCLEOTIDE SEQUENCE [LARGE SCALE GENOMIC DNA]</scope>
    <source>
        <strain evidence="14 15">MLST1</strain>
    </source>
</reference>
<dbReference type="InterPro" id="IPR026031">
    <property type="entry name" value="Cyt_c_CcmB_bac"/>
</dbReference>
<sequence>MTQRVSSGQVITQLIRRDLRVAWRQRSEFLNPIIFLLVVITLFPLAVGPGADILSRIAPGVIWVSALLSAMLGLERMFRDDFRDGALEHMLLLPCPIELSVLAKITVHWIITALPLLLVSPLLALLLSLPMQALPVLILTLLLGTPVLSAVGAIGVALTVSLNRGGALLSLLLLPLLIPLLIFATAAIEAATYELSPAGPLALMAAFLVLALGLAPLAVKAALQVSVN</sequence>
<evidence type="ECO:0000256" key="9">
    <source>
        <dbReference type="ARBA" id="ARBA00022748"/>
    </source>
</evidence>
<comment type="function">
    <text evidence="1 12">Required for the export of heme to the periplasm for the biogenesis of c-type cytochromes.</text>
</comment>
<comment type="subcellular location">
    <subcellularLocation>
        <location evidence="2">Cell inner membrane</location>
        <topology evidence="2">Multi-pass membrane protein</topology>
    </subcellularLocation>
</comment>
<feature type="transmembrane region" description="Helical" evidence="13">
    <location>
        <begin position="107"/>
        <end position="127"/>
    </location>
</feature>
<comment type="caution">
    <text evidence="14">The sequence shown here is derived from an EMBL/GenBank/DDBJ whole genome shotgun (WGS) entry which is preliminary data.</text>
</comment>
<dbReference type="GO" id="GO:0015232">
    <property type="term" value="F:heme transmembrane transporter activity"/>
    <property type="evidence" value="ECO:0007669"/>
    <property type="project" value="InterPro"/>
</dbReference>
<keyword evidence="6 12" id="KW-1003">Cell membrane</keyword>
<gene>
    <name evidence="14" type="primary">ccmB</name>
    <name evidence="14" type="ORF">CWE09_06510</name>
</gene>
<evidence type="ECO:0000256" key="10">
    <source>
        <dbReference type="ARBA" id="ARBA00022989"/>
    </source>
</evidence>
<keyword evidence="15" id="KW-1185">Reference proteome</keyword>
<keyword evidence="8 13" id="KW-0812">Transmembrane</keyword>
<dbReference type="GO" id="GO:0017004">
    <property type="term" value="P:cytochrome complex assembly"/>
    <property type="evidence" value="ECO:0007669"/>
    <property type="project" value="UniProtKB-KW"/>
</dbReference>
<evidence type="ECO:0000313" key="15">
    <source>
        <dbReference type="Proteomes" id="UP000288293"/>
    </source>
</evidence>